<organism evidence="1 2">
    <name type="scientific">Mycolicibacterium confluentis</name>
    <dbReference type="NCBI Taxonomy" id="28047"/>
    <lineage>
        <taxon>Bacteria</taxon>
        <taxon>Bacillati</taxon>
        <taxon>Actinomycetota</taxon>
        <taxon>Actinomycetes</taxon>
        <taxon>Mycobacteriales</taxon>
        <taxon>Mycobacteriaceae</taxon>
        <taxon>Mycolicibacterium</taxon>
    </lineage>
</organism>
<reference evidence="1" key="2">
    <citation type="submission" date="2020-02" db="EMBL/GenBank/DDBJ databases">
        <authorList>
            <person name="Matsumoto Y."/>
            <person name="Motooka D."/>
            <person name="Nakamura S."/>
        </authorList>
    </citation>
    <scope>NUCLEOTIDE SEQUENCE</scope>
    <source>
        <strain evidence="1">JCM 13671</strain>
    </source>
</reference>
<evidence type="ECO:0000313" key="2">
    <source>
        <dbReference type="Proteomes" id="UP000466931"/>
    </source>
</evidence>
<name>A0A7I7XST4_9MYCO</name>
<evidence type="ECO:0000313" key="1">
    <source>
        <dbReference type="EMBL" id="BBZ32002.1"/>
    </source>
</evidence>
<proteinExistence type="predicted"/>
<reference evidence="1" key="1">
    <citation type="journal article" date="2019" name="Emerg. Microbes Infect.">
        <title>Comprehensive subspecies identification of 175 nontuberculous mycobacteria species based on 7547 genomic profiles.</title>
        <authorList>
            <person name="Matsumoto Y."/>
            <person name="Kinjo T."/>
            <person name="Motooka D."/>
            <person name="Nabeya D."/>
            <person name="Jung N."/>
            <person name="Uechi K."/>
            <person name="Horii T."/>
            <person name="Iida T."/>
            <person name="Fujita J."/>
            <person name="Nakamura S."/>
        </authorList>
    </citation>
    <scope>NUCLEOTIDE SEQUENCE [LARGE SCALE GENOMIC DNA]</scope>
    <source>
        <strain evidence="1">JCM 13671</strain>
    </source>
</reference>
<sequence>MTAGLIWVLLVFSPVFYHAGRAASGALARGARSVAPQRSITKVRDSAGVVPAAAGATATS</sequence>
<dbReference type="AlphaFoldDB" id="A0A7I7XST4"/>
<protein>
    <submittedName>
        <fullName evidence="1">Uncharacterized protein</fullName>
    </submittedName>
</protein>
<gene>
    <name evidence="1" type="ORF">MCNF_06070</name>
</gene>
<keyword evidence="2" id="KW-1185">Reference proteome</keyword>
<dbReference type="Proteomes" id="UP000466931">
    <property type="component" value="Chromosome"/>
</dbReference>
<accession>A0A7I7XST4</accession>
<dbReference type="EMBL" id="AP022612">
    <property type="protein sequence ID" value="BBZ32002.1"/>
    <property type="molecule type" value="Genomic_DNA"/>
</dbReference>